<dbReference type="RefSeq" id="WP_048598257.1">
    <property type="nucleotide sequence ID" value="NZ_CVPC01000004.1"/>
</dbReference>
<keyword evidence="1" id="KW-0472">Membrane</keyword>
<keyword evidence="3" id="KW-1185">Reference proteome</keyword>
<feature type="transmembrane region" description="Helical" evidence="1">
    <location>
        <begin position="6"/>
        <end position="25"/>
    </location>
</feature>
<keyword evidence="1" id="KW-1133">Transmembrane helix</keyword>
<evidence type="ECO:0000256" key="1">
    <source>
        <dbReference type="SAM" id="Phobius"/>
    </source>
</evidence>
<accession>A0A0U1NJD4</accession>
<reference evidence="2 3" key="1">
    <citation type="submission" date="2015-04" db="EMBL/GenBank/DDBJ databases">
        <authorList>
            <person name="Syromyatnikov M.Y."/>
            <person name="Popov V.N."/>
        </authorList>
    </citation>
    <scope>NUCLEOTIDE SEQUENCE [LARGE SCALE GENOMIC DNA]</scope>
    <source>
        <strain evidence="2 3">CECT 5292</strain>
    </source>
</reference>
<dbReference type="Proteomes" id="UP000048949">
    <property type="component" value="Unassembled WGS sequence"/>
</dbReference>
<dbReference type="OrthoDB" id="7819947at2"/>
<gene>
    <name evidence="2" type="ORF">NIG5292_00866</name>
</gene>
<evidence type="ECO:0008006" key="4">
    <source>
        <dbReference type="Google" id="ProtNLM"/>
    </source>
</evidence>
<dbReference type="Pfam" id="PF20044">
    <property type="entry name" value="DUF6446"/>
    <property type="match status" value="1"/>
</dbReference>
<name>A0A0U1NJD4_9RHOB</name>
<dbReference type="EMBL" id="CVQV01000004">
    <property type="protein sequence ID" value="CRK74827.1"/>
    <property type="molecule type" value="Genomic_DNA"/>
</dbReference>
<evidence type="ECO:0000313" key="3">
    <source>
        <dbReference type="Proteomes" id="UP000048949"/>
    </source>
</evidence>
<sequence length="174" mass="18838">MNGARIAISAIVVSALIAGIALYYLQVYAFYDEVTDGGVELTPVTSDVAEPILFADFQAIDADSSPLRYRACFTTQMSEAMLTETYKVYDAAEPRVAPNWFECFDADAIGAALEDGTATAYLGEENVQYGIDRVVGIMSDGRGFVWHQINGCGEVVFDGRRAPEGCPTPPETLQ</sequence>
<dbReference type="InterPro" id="IPR045616">
    <property type="entry name" value="DUF6446"/>
</dbReference>
<evidence type="ECO:0000313" key="2">
    <source>
        <dbReference type="EMBL" id="CRK74827.1"/>
    </source>
</evidence>
<dbReference type="AlphaFoldDB" id="A0A0U1NJD4"/>
<organism evidence="2 3">
    <name type="scientific">Nereida ignava</name>
    <dbReference type="NCBI Taxonomy" id="282199"/>
    <lineage>
        <taxon>Bacteria</taxon>
        <taxon>Pseudomonadati</taxon>
        <taxon>Pseudomonadota</taxon>
        <taxon>Alphaproteobacteria</taxon>
        <taxon>Rhodobacterales</taxon>
        <taxon>Roseobacteraceae</taxon>
        <taxon>Nereida</taxon>
    </lineage>
</organism>
<dbReference type="STRING" id="282199.GCA_001049735_00866"/>
<proteinExistence type="predicted"/>
<protein>
    <recommendedName>
        <fullName evidence="4">Histidine kinase</fullName>
    </recommendedName>
</protein>
<keyword evidence="1" id="KW-0812">Transmembrane</keyword>